<name>W8BUD3_CERCA</name>
<proteinExistence type="evidence at transcript level"/>
<keyword evidence="5" id="KW-0812">Transmembrane</keyword>
<evidence type="ECO:0000256" key="4">
    <source>
        <dbReference type="ARBA" id="ARBA00022552"/>
    </source>
</evidence>
<dbReference type="AlphaFoldDB" id="W8BUD3"/>
<sequence length="137" mass="15937">MHFSTTLCQLCIHVYLTFVLIIADINLFCQNNKLVKMAQTDFQNNFRLVLEKIFNNWQNLRLAVEHGMGGRNGQQLAIEIMDYIYKYCIGNENIAQGELQDLLEELLDQEFDTICDDNSIPGKIVQNSFHKEKYNSI</sequence>
<reference evidence="6" key="2">
    <citation type="journal article" date="2014" name="BMC Genomics">
        <title>A genomic perspective to assessing quality of mass-reared SIT flies used in Mediterranean fruit fly (Ceratitis capitata) eradication in California.</title>
        <authorList>
            <person name="Calla B."/>
            <person name="Hall B."/>
            <person name="Hou S."/>
            <person name="Geib S.M."/>
        </authorList>
    </citation>
    <scope>NUCLEOTIDE SEQUENCE</scope>
</reference>
<keyword evidence="5" id="KW-0472">Membrane</keyword>
<comment type="similarity">
    <text evidence="2">Belongs to the TSR2 family.</text>
</comment>
<dbReference type="PANTHER" id="PTHR21250">
    <property type="entry name" value="PRE-RRNA-PROCESSING PROTEIN TSR2 HOMOLOG"/>
    <property type="match status" value="1"/>
</dbReference>
<comment type="function">
    <text evidence="1">May be involved in 20S pre-rRNA processing.</text>
</comment>
<protein>
    <recommendedName>
        <fullName evidence="3">Pre-rRNA-processing protein TSR2 homolog</fullName>
    </recommendedName>
</protein>
<dbReference type="InterPro" id="IPR019398">
    <property type="entry name" value="Pre-rRNA_process_TSR2"/>
</dbReference>
<keyword evidence="4" id="KW-0698">rRNA processing</keyword>
<keyword evidence="5" id="KW-1133">Transmembrane helix</keyword>
<reference evidence="6" key="1">
    <citation type="submission" date="2013-07" db="EMBL/GenBank/DDBJ databases">
        <authorList>
            <person name="Geib S."/>
        </authorList>
    </citation>
    <scope>NUCLEOTIDE SEQUENCE</scope>
</reference>
<accession>W8BUD3</accession>
<dbReference type="GO" id="GO:0006364">
    <property type="term" value="P:rRNA processing"/>
    <property type="evidence" value="ECO:0007669"/>
    <property type="project" value="UniProtKB-KW"/>
</dbReference>
<evidence type="ECO:0000256" key="3">
    <source>
        <dbReference type="ARBA" id="ARBA00017551"/>
    </source>
</evidence>
<evidence type="ECO:0000256" key="2">
    <source>
        <dbReference type="ARBA" id="ARBA00006524"/>
    </source>
</evidence>
<gene>
    <name evidence="6" type="primary">TSR2</name>
</gene>
<evidence type="ECO:0000256" key="1">
    <source>
        <dbReference type="ARBA" id="ARBA00002210"/>
    </source>
</evidence>
<dbReference type="Pfam" id="PF10273">
    <property type="entry name" value="WGG"/>
    <property type="match status" value="1"/>
</dbReference>
<evidence type="ECO:0000256" key="5">
    <source>
        <dbReference type="SAM" id="Phobius"/>
    </source>
</evidence>
<organism evidence="6">
    <name type="scientific">Ceratitis capitata</name>
    <name type="common">Mediterranean fruit fly</name>
    <name type="synonym">Tephritis capitata</name>
    <dbReference type="NCBI Taxonomy" id="7213"/>
    <lineage>
        <taxon>Eukaryota</taxon>
        <taxon>Metazoa</taxon>
        <taxon>Ecdysozoa</taxon>
        <taxon>Arthropoda</taxon>
        <taxon>Hexapoda</taxon>
        <taxon>Insecta</taxon>
        <taxon>Pterygota</taxon>
        <taxon>Neoptera</taxon>
        <taxon>Endopterygota</taxon>
        <taxon>Diptera</taxon>
        <taxon>Brachycera</taxon>
        <taxon>Muscomorpha</taxon>
        <taxon>Tephritoidea</taxon>
        <taxon>Tephritidae</taxon>
        <taxon>Ceratitis</taxon>
        <taxon>Ceratitis</taxon>
    </lineage>
</organism>
<dbReference type="EMBL" id="GAMC01003743">
    <property type="protein sequence ID" value="JAC02813.1"/>
    <property type="molecule type" value="mRNA"/>
</dbReference>
<dbReference type="OrthoDB" id="263560at2759"/>
<evidence type="ECO:0000313" key="6">
    <source>
        <dbReference type="EMBL" id="JAC02813.1"/>
    </source>
</evidence>
<feature type="transmembrane region" description="Helical" evidence="5">
    <location>
        <begin position="12"/>
        <end position="29"/>
    </location>
</feature>